<dbReference type="Proteomes" id="UP000265000">
    <property type="component" value="Unplaced"/>
</dbReference>
<organism evidence="14 15">
    <name type="scientific">Fundulus heteroclitus</name>
    <name type="common">Killifish</name>
    <name type="synonym">Mummichog</name>
    <dbReference type="NCBI Taxonomy" id="8078"/>
    <lineage>
        <taxon>Eukaryota</taxon>
        <taxon>Metazoa</taxon>
        <taxon>Chordata</taxon>
        <taxon>Craniata</taxon>
        <taxon>Vertebrata</taxon>
        <taxon>Euteleostomi</taxon>
        <taxon>Actinopterygii</taxon>
        <taxon>Neopterygii</taxon>
        <taxon>Teleostei</taxon>
        <taxon>Neoteleostei</taxon>
        <taxon>Acanthomorphata</taxon>
        <taxon>Ovalentaria</taxon>
        <taxon>Atherinomorphae</taxon>
        <taxon>Cyprinodontiformes</taxon>
        <taxon>Fundulidae</taxon>
        <taxon>Fundulus</taxon>
    </lineage>
</organism>
<evidence type="ECO:0000259" key="13">
    <source>
        <dbReference type="PROSITE" id="PS50026"/>
    </source>
</evidence>
<feature type="compositionally biased region" description="Polar residues" evidence="10">
    <location>
        <begin position="622"/>
        <end position="632"/>
    </location>
</feature>
<keyword evidence="8" id="KW-0325">Glycoprotein</keyword>
<keyword evidence="6 11" id="KW-0472">Membrane</keyword>
<dbReference type="GeneTree" id="ENSGT00710000106813"/>
<feature type="compositionally biased region" description="Polar residues" evidence="10">
    <location>
        <begin position="212"/>
        <end position="223"/>
    </location>
</feature>
<feature type="transmembrane region" description="Helical" evidence="11">
    <location>
        <begin position="896"/>
        <end position="920"/>
    </location>
</feature>
<evidence type="ECO:0000256" key="7">
    <source>
        <dbReference type="ARBA" id="ARBA00023157"/>
    </source>
</evidence>
<dbReference type="PROSITE" id="PS50026">
    <property type="entry name" value="EGF_3"/>
    <property type="match status" value="2"/>
</dbReference>
<feature type="compositionally biased region" description="Low complexity" evidence="10">
    <location>
        <begin position="486"/>
        <end position="536"/>
    </location>
</feature>
<evidence type="ECO:0000256" key="3">
    <source>
        <dbReference type="ARBA" id="ARBA00022536"/>
    </source>
</evidence>
<feature type="disulfide bond" evidence="9">
    <location>
        <begin position="665"/>
        <end position="674"/>
    </location>
</feature>
<evidence type="ECO:0000256" key="4">
    <source>
        <dbReference type="ARBA" id="ARBA00022729"/>
    </source>
</evidence>
<feature type="chain" id="PRO_5018523472" evidence="12">
    <location>
        <begin position="22"/>
        <end position="1028"/>
    </location>
</feature>
<dbReference type="GO" id="GO:0007043">
    <property type="term" value="P:cell-cell junction assembly"/>
    <property type="evidence" value="ECO:0007669"/>
    <property type="project" value="Ensembl"/>
</dbReference>
<evidence type="ECO:0000256" key="6">
    <source>
        <dbReference type="ARBA" id="ARBA00023136"/>
    </source>
</evidence>
<dbReference type="SMART" id="SM00181">
    <property type="entry name" value="EGF"/>
    <property type="match status" value="3"/>
</dbReference>
<evidence type="ECO:0000256" key="8">
    <source>
        <dbReference type="ARBA" id="ARBA00023180"/>
    </source>
</evidence>
<dbReference type="FunFam" id="2.10.25.10:FF:000068">
    <property type="entry name" value="Latent transforming growth factor beta binding protein 3"/>
    <property type="match status" value="1"/>
</dbReference>
<dbReference type="GO" id="GO:0005509">
    <property type="term" value="F:calcium ion binding"/>
    <property type="evidence" value="ECO:0007669"/>
    <property type="project" value="InterPro"/>
</dbReference>
<feature type="compositionally biased region" description="Low complexity" evidence="10">
    <location>
        <begin position="438"/>
        <end position="448"/>
    </location>
</feature>
<dbReference type="InterPro" id="IPR000152">
    <property type="entry name" value="EGF-type_Asp/Asn_hydroxyl_site"/>
</dbReference>
<dbReference type="FunFam" id="2.10.25.10:FF:000095">
    <property type="entry name" value="Notch, isoform B"/>
    <property type="match status" value="1"/>
</dbReference>
<dbReference type="PROSITE" id="PS01187">
    <property type="entry name" value="EGF_CA"/>
    <property type="match status" value="1"/>
</dbReference>
<feature type="signal peptide" evidence="12">
    <location>
        <begin position="1"/>
        <end position="21"/>
    </location>
</feature>
<feature type="compositionally biased region" description="Polar residues" evidence="10">
    <location>
        <begin position="389"/>
        <end position="437"/>
    </location>
</feature>
<proteinExistence type="predicted"/>
<dbReference type="AlphaFoldDB" id="A0A3Q2QKW0"/>
<feature type="compositionally biased region" description="Polar residues" evidence="10">
    <location>
        <begin position="341"/>
        <end position="359"/>
    </location>
</feature>
<dbReference type="Pfam" id="PF00008">
    <property type="entry name" value="EGF"/>
    <property type="match status" value="1"/>
</dbReference>
<evidence type="ECO:0000256" key="12">
    <source>
        <dbReference type="SAM" id="SignalP"/>
    </source>
</evidence>
<evidence type="ECO:0000256" key="1">
    <source>
        <dbReference type="ARBA" id="ARBA00004236"/>
    </source>
</evidence>
<feature type="region of interest" description="Disordered" evidence="10">
    <location>
        <begin position="99"/>
        <end position="240"/>
    </location>
</feature>
<dbReference type="GO" id="GO:0005886">
    <property type="term" value="C:plasma membrane"/>
    <property type="evidence" value="ECO:0007669"/>
    <property type="project" value="UniProtKB-SubCell"/>
</dbReference>
<keyword evidence="11" id="KW-0812">Transmembrane</keyword>
<dbReference type="InterPro" id="IPR000742">
    <property type="entry name" value="EGF"/>
</dbReference>
<keyword evidence="3 9" id="KW-0245">EGF-like domain</keyword>
<evidence type="ECO:0000256" key="2">
    <source>
        <dbReference type="ARBA" id="ARBA00022475"/>
    </source>
</evidence>
<feature type="compositionally biased region" description="Polar residues" evidence="10">
    <location>
        <begin position="295"/>
        <end position="319"/>
    </location>
</feature>
<evidence type="ECO:0000256" key="10">
    <source>
        <dbReference type="SAM" id="MobiDB-lite"/>
    </source>
</evidence>
<dbReference type="PROSITE" id="PS01186">
    <property type="entry name" value="EGF_2"/>
    <property type="match status" value="1"/>
</dbReference>
<dbReference type="PROSITE" id="PS00022">
    <property type="entry name" value="EGF_1"/>
    <property type="match status" value="1"/>
</dbReference>
<dbReference type="SUPFAM" id="SSF57184">
    <property type="entry name" value="Growth factor receptor domain"/>
    <property type="match status" value="1"/>
</dbReference>
<keyword evidence="15" id="KW-1185">Reference proteome</keyword>
<accession>A0A3Q2QKW0</accession>
<dbReference type="Gene3D" id="2.10.25.10">
    <property type="entry name" value="Laminin"/>
    <property type="match status" value="2"/>
</dbReference>
<dbReference type="PANTHER" id="PTHR24037:SF3">
    <property type="entry name" value="PROTEIN HEG HOMOLOG 1"/>
    <property type="match status" value="1"/>
</dbReference>
<feature type="region of interest" description="Disordered" evidence="10">
    <location>
        <begin position="261"/>
        <end position="462"/>
    </location>
</feature>
<dbReference type="InterPro" id="IPR001881">
    <property type="entry name" value="EGF-like_Ca-bd_dom"/>
</dbReference>
<evidence type="ECO:0000313" key="14">
    <source>
        <dbReference type="Ensembl" id="ENSFHEP00000028228.1"/>
    </source>
</evidence>
<keyword evidence="2" id="KW-1003">Cell membrane</keyword>
<dbReference type="GO" id="GO:0007507">
    <property type="term" value="P:heart development"/>
    <property type="evidence" value="ECO:0007669"/>
    <property type="project" value="Ensembl"/>
</dbReference>
<feature type="compositionally biased region" description="Polar residues" evidence="10">
    <location>
        <begin position="230"/>
        <end position="240"/>
    </location>
</feature>
<dbReference type="Pfam" id="PF07645">
    <property type="entry name" value="EGF_CA"/>
    <property type="match status" value="2"/>
</dbReference>
<feature type="region of interest" description="Disordered" evidence="10">
    <location>
        <begin position="37"/>
        <end position="67"/>
    </location>
</feature>
<name>A0A3Q2QKW0_FUNHE</name>
<dbReference type="STRING" id="8078.ENSFHEP00000028228"/>
<keyword evidence="4 12" id="KW-0732">Signal</keyword>
<dbReference type="PANTHER" id="PTHR24037">
    <property type="entry name" value="HEART DEVELOPMENT PROTEIN WITH EGF-LIKE DOMAINS 1"/>
    <property type="match status" value="1"/>
</dbReference>
<dbReference type="InterPro" id="IPR009030">
    <property type="entry name" value="Growth_fac_rcpt_cys_sf"/>
</dbReference>
<sequence>METCFLNLLLLGLGLPGPLWAGTPGYNRTNPAPDGFYYRSAGTDGPSSSDVGESSTSYSSESLSPSQRDLLLTHTAETHGATTGAPEPEQRDIFTETSSGFPEATNMSTEPLTSSLITTTDVSSSSNDNISSSSISSSDYMSSSIRDNMSSSSSRSDYMSSSSSIRDNMSSISSISSDSSSSSDGSSSFTNTNQMPLLSSASTEDRPLLLPENQTLPQDSPGTTLRFGDATSSASRSGTLAGSTYTTIVSRAGERTLLSVTSSNNSTSSAFAEDSSSPQPPSTWGIPPKPAETEAYTQSAPATRTNGGKTTEQQATGPFSETGGPAGASGTPGLTGRPNATKPQLSVTSEEITESTPSLRVTEPGTGQSETPVSSTPPLTPPAGGPVNASGTEQDSGSSVGSSTEMTTGTQSLSTQNQEGTKGLPSQTSEESASLGLTTVSSTVSSSSEMNQSPTHMPGTVTGVFLTTTAGIVTERSQTTEENTFASTASPASTTTPAGLPLTATPGTTPSAASSSYTSVSTTAAPLTSASPSSTVHTPPPQTAAALPTVHASPSRTQGPATKTLVPTEAATVQTETSAGTQRLATTPAQHVQTTYSHSTPARSTEAVPPTRRQTERGATEMVTTTPPTELQTARAPQRNPCVSNPCVNGGMCVSYKGPEYTCQCQKAWTGPTCDQDLDECEQDPCPTGSTCVNTKGSFSCECPLGYDLEDGRTCTRAKTFLGTFTLNRHDRIKSSAMHEIQREIVKLLNVSLSVLQGYSRSTLSRKEQGGVRILAVNMFSVSTDVTTAEVYNSIQMSLSNCSSSLTHCRMVLQHQLSYHMESLCEAQKTPCDAERSSCTDTSGTAYCQCLQGYYKHNPEDLSCLECRDGYKLENGTCVPCTFGFGGFNCSNFYKLIAVVVSPAGGALLLILVIALVVTCRKKNKNDINKIIFKSGDMQMSPYADFLKSNRISMECGRETIEMQENGSTKNLLQMTDIYYSAALRNSDLDRNGLYPFTGLPGSRHSCIYPAQLNPSFISDDSRRRDYF</sequence>
<reference evidence="14" key="1">
    <citation type="submission" date="2025-08" db="UniProtKB">
        <authorList>
            <consortium name="Ensembl"/>
        </authorList>
    </citation>
    <scope>IDENTIFICATION</scope>
</reference>
<dbReference type="Ensembl" id="ENSFHET00000017655.1">
    <property type="protein sequence ID" value="ENSFHEP00000028228.1"/>
    <property type="gene ID" value="ENSFHEG00000012189.1"/>
</dbReference>
<feature type="compositionally biased region" description="Low complexity" evidence="10">
    <location>
        <begin position="123"/>
        <end position="188"/>
    </location>
</feature>
<dbReference type="InterPro" id="IPR018097">
    <property type="entry name" value="EGF_Ca-bd_CS"/>
</dbReference>
<evidence type="ECO:0000313" key="15">
    <source>
        <dbReference type="Proteomes" id="UP000265000"/>
    </source>
</evidence>
<dbReference type="InterPro" id="IPR049883">
    <property type="entry name" value="NOTCH1_EGF-like"/>
</dbReference>
<feature type="domain" description="EGF-like" evidence="13">
    <location>
        <begin position="677"/>
        <end position="716"/>
    </location>
</feature>
<reference evidence="14" key="2">
    <citation type="submission" date="2025-09" db="UniProtKB">
        <authorList>
            <consortium name="Ensembl"/>
        </authorList>
    </citation>
    <scope>IDENTIFICATION</scope>
</reference>
<evidence type="ECO:0000256" key="5">
    <source>
        <dbReference type="ARBA" id="ARBA00022737"/>
    </source>
</evidence>
<feature type="compositionally biased region" description="Polar residues" evidence="10">
    <location>
        <begin position="552"/>
        <end position="561"/>
    </location>
</feature>
<comment type="subcellular location">
    <subcellularLocation>
        <location evidence="1">Cell membrane</location>
    </subcellularLocation>
</comment>
<dbReference type="CDD" id="cd00054">
    <property type="entry name" value="EGF_CA"/>
    <property type="match status" value="1"/>
</dbReference>
<feature type="compositionally biased region" description="Polar residues" evidence="10">
    <location>
        <begin position="571"/>
        <end position="603"/>
    </location>
</feature>
<feature type="compositionally biased region" description="Low complexity" evidence="10">
    <location>
        <begin position="261"/>
        <end position="277"/>
    </location>
</feature>
<comment type="caution">
    <text evidence="9">Lacks conserved residue(s) required for the propagation of feature annotation.</text>
</comment>
<keyword evidence="5" id="KW-0677">Repeat</keyword>
<feature type="compositionally biased region" description="Low complexity" evidence="10">
    <location>
        <begin position="47"/>
        <end position="67"/>
    </location>
</feature>
<feature type="compositionally biased region" description="Polar residues" evidence="10">
    <location>
        <begin position="99"/>
        <end position="122"/>
    </location>
</feature>
<feature type="compositionally biased region" description="Polar residues" evidence="10">
    <location>
        <begin position="189"/>
        <end position="202"/>
    </location>
</feature>
<feature type="compositionally biased region" description="Polar residues" evidence="10">
    <location>
        <begin position="475"/>
        <end position="485"/>
    </location>
</feature>
<feature type="region of interest" description="Disordered" evidence="10">
    <location>
        <begin position="475"/>
        <end position="637"/>
    </location>
</feature>
<dbReference type="SMART" id="SM00179">
    <property type="entry name" value="EGF_CA"/>
    <property type="match status" value="3"/>
</dbReference>
<keyword evidence="7 9" id="KW-1015">Disulfide bond</keyword>
<feature type="domain" description="EGF-like" evidence="13">
    <location>
        <begin position="638"/>
        <end position="675"/>
    </location>
</feature>
<keyword evidence="11" id="KW-1133">Transmembrane helix</keyword>
<evidence type="ECO:0000256" key="11">
    <source>
        <dbReference type="SAM" id="Phobius"/>
    </source>
</evidence>
<protein>
    <submittedName>
        <fullName evidence="14">Heart development protein with EGF-like domains 1</fullName>
    </submittedName>
</protein>
<dbReference type="PROSITE" id="PS00010">
    <property type="entry name" value="ASX_HYDROXYL"/>
    <property type="match status" value="1"/>
</dbReference>
<evidence type="ECO:0000256" key="9">
    <source>
        <dbReference type="PROSITE-ProRule" id="PRU00076"/>
    </source>
</evidence>